<gene>
    <name evidence="2" type="primary">PRIMA1</name>
    <name evidence="2" type="synonym">prima1</name>
</gene>
<dbReference type="Ensembl" id="ENSSFOT00015069708.1">
    <property type="protein sequence ID" value="ENSSFOP00015061387.1"/>
    <property type="gene ID" value="ENSSFOG00015027684.1"/>
</dbReference>
<sequence length="158" mass="17323">MLLPHIVPLSCAGFWPFLFGHCFLTSFLLLVQCTQGDLQKSCSRTVAAKMNDACQLACQCRPYPPLPPPPPPPPPPRLLVSTVVEAPEPQMKPWWKDLVVLGSVGCASGAFLLLTAIICYKAIKRKPLRKEENGTSRGEYAMSSRCDKQGLDTNNALL</sequence>
<keyword evidence="1" id="KW-0472">Membrane</keyword>
<dbReference type="KEGG" id="sfm:108919354"/>
<protein>
    <submittedName>
        <fullName evidence="2">Proline rich membrane anchor 1</fullName>
    </submittedName>
</protein>
<organism evidence="2 3">
    <name type="scientific">Scleropages formosus</name>
    <name type="common">Asian bonytongue</name>
    <name type="synonym">Osteoglossum formosum</name>
    <dbReference type="NCBI Taxonomy" id="113540"/>
    <lineage>
        <taxon>Eukaryota</taxon>
        <taxon>Metazoa</taxon>
        <taxon>Chordata</taxon>
        <taxon>Craniata</taxon>
        <taxon>Vertebrata</taxon>
        <taxon>Euteleostomi</taxon>
        <taxon>Actinopterygii</taxon>
        <taxon>Neopterygii</taxon>
        <taxon>Teleostei</taxon>
        <taxon>Osteoglossocephala</taxon>
        <taxon>Osteoglossomorpha</taxon>
        <taxon>Osteoglossiformes</taxon>
        <taxon>Osteoglossidae</taxon>
        <taxon>Scleropages</taxon>
    </lineage>
</organism>
<evidence type="ECO:0000256" key="1">
    <source>
        <dbReference type="SAM" id="Phobius"/>
    </source>
</evidence>
<proteinExistence type="predicted"/>
<reference evidence="2" key="2">
    <citation type="submission" date="2025-08" db="UniProtKB">
        <authorList>
            <consortium name="Ensembl"/>
        </authorList>
    </citation>
    <scope>IDENTIFICATION</scope>
</reference>
<name>A0A8C9U0M3_SCLFO</name>
<dbReference type="OrthoDB" id="8885320at2759"/>
<dbReference type="Pfam" id="PF16101">
    <property type="entry name" value="PRIMA1"/>
    <property type="match status" value="1"/>
</dbReference>
<keyword evidence="1" id="KW-0812">Transmembrane</keyword>
<reference evidence="2" key="3">
    <citation type="submission" date="2025-09" db="UniProtKB">
        <authorList>
            <consortium name="Ensembl"/>
        </authorList>
    </citation>
    <scope>IDENTIFICATION</scope>
</reference>
<dbReference type="InterPro" id="IPR029659">
    <property type="entry name" value="PRIMA1"/>
</dbReference>
<dbReference type="RefSeq" id="XP_018582798.1">
    <property type="nucleotide sequence ID" value="XM_018727282.1"/>
</dbReference>
<dbReference type="Proteomes" id="UP000694397">
    <property type="component" value="Chromosome 15"/>
</dbReference>
<keyword evidence="3" id="KW-1185">Reference proteome</keyword>
<dbReference type="AlphaFoldDB" id="A0A8C9U0M3"/>
<dbReference type="GeneID" id="108919354"/>
<evidence type="ECO:0000313" key="3">
    <source>
        <dbReference type="Proteomes" id="UP000694397"/>
    </source>
</evidence>
<reference evidence="2 3" key="1">
    <citation type="submission" date="2019-04" db="EMBL/GenBank/DDBJ databases">
        <authorList>
            <consortium name="Wellcome Sanger Institute Data Sharing"/>
        </authorList>
    </citation>
    <scope>NUCLEOTIDE SEQUENCE [LARGE SCALE GENOMIC DNA]</scope>
</reference>
<feature type="transmembrane region" description="Helical" evidence="1">
    <location>
        <begin position="98"/>
        <end position="120"/>
    </location>
</feature>
<evidence type="ECO:0000313" key="2">
    <source>
        <dbReference type="Ensembl" id="ENSSFOP00015061387.1"/>
    </source>
</evidence>
<keyword evidence="1" id="KW-1133">Transmembrane helix</keyword>
<dbReference type="CTD" id="145270"/>
<feature type="transmembrane region" description="Helical" evidence="1">
    <location>
        <begin position="12"/>
        <end position="31"/>
    </location>
</feature>
<accession>A0A8C9U0M3</accession>
<dbReference type="GeneTree" id="ENSGT00390000006240"/>